<dbReference type="InterPro" id="IPR058634">
    <property type="entry name" value="AaeA-lik-b-barrel"/>
</dbReference>
<keyword evidence="7" id="KW-1185">Reference proteome</keyword>
<name>A0A250IJW9_9BACT</name>
<keyword evidence="2" id="KW-1133">Transmembrane helix</keyword>
<dbReference type="SUPFAM" id="SSF111369">
    <property type="entry name" value="HlyD-like secretion proteins"/>
    <property type="match status" value="3"/>
</dbReference>
<dbReference type="Gene3D" id="1.10.287.470">
    <property type="entry name" value="Helix hairpin bin"/>
    <property type="match status" value="1"/>
</dbReference>
<feature type="domain" description="Multidrug resistance protein MdtA-like barrel-sandwich hybrid" evidence="4">
    <location>
        <begin position="67"/>
        <end position="306"/>
    </location>
</feature>
<dbReference type="OrthoDB" id="9811754at2"/>
<gene>
    <name evidence="6" type="ORF">MEBOL_005541</name>
</gene>
<protein>
    <submittedName>
        <fullName evidence="6">Membrane fusion component of tripartite multidrug resistance system</fullName>
    </submittedName>
</protein>
<dbReference type="EMBL" id="CP022163">
    <property type="protein sequence ID" value="ATB32065.1"/>
    <property type="molecule type" value="Genomic_DNA"/>
</dbReference>
<evidence type="ECO:0000313" key="7">
    <source>
        <dbReference type="Proteomes" id="UP000217289"/>
    </source>
</evidence>
<dbReference type="AlphaFoldDB" id="A0A250IJW9"/>
<reference evidence="6 7" key="1">
    <citation type="submission" date="2017-06" db="EMBL/GenBank/DDBJ databases">
        <authorList>
            <person name="Kim H.J."/>
            <person name="Triplett B.A."/>
        </authorList>
    </citation>
    <scope>NUCLEOTIDE SEQUENCE [LARGE SCALE GENOMIC DNA]</scope>
    <source>
        <strain evidence="6 7">DSM 14713</strain>
    </source>
</reference>
<dbReference type="KEGG" id="mbd:MEBOL_005541"/>
<keyword evidence="1" id="KW-0175">Coiled coil</keyword>
<feature type="coiled-coil region" evidence="1">
    <location>
        <begin position="152"/>
        <end position="224"/>
    </location>
</feature>
<evidence type="ECO:0000259" key="3">
    <source>
        <dbReference type="Pfam" id="PF25876"/>
    </source>
</evidence>
<proteinExistence type="predicted"/>
<keyword evidence="2" id="KW-0812">Transmembrane</keyword>
<dbReference type="Pfam" id="PF25876">
    <property type="entry name" value="HH_MFP_RND"/>
    <property type="match status" value="1"/>
</dbReference>
<evidence type="ECO:0000259" key="5">
    <source>
        <dbReference type="Pfam" id="PF25963"/>
    </source>
</evidence>
<dbReference type="Proteomes" id="UP000217289">
    <property type="component" value="Chromosome"/>
</dbReference>
<evidence type="ECO:0000256" key="2">
    <source>
        <dbReference type="SAM" id="Phobius"/>
    </source>
</evidence>
<organism evidence="6 7">
    <name type="scientific">Melittangium boletus DSM 14713</name>
    <dbReference type="NCBI Taxonomy" id="1294270"/>
    <lineage>
        <taxon>Bacteria</taxon>
        <taxon>Pseudomonadati</taxon>
        <taxon>Myxococcota</taxon>
        <taxon>Myxococcia</taxon>
        <taxon>Myxococcales</taxon>
        <taxon>Cystobacterineae</taxon>
        <taxon>Archangiaceae</taxon>
        <taxon>Melittangium</taxon>
    </lineage>
</organism>
<feature type="transmembrane region" description="Helical" evidence="2">
    <location>
        <begin position="30"/>
        <end position="50"/>
    </location>
</feature>
<keyword evidence="2" id="KW-0472">Membrane</keyword>
<dbReference type="PRINTS" id="PR01490">
    <property type="entry name" value="RTXTOXIND"/>
</dbReference>
<dbReference type="InterPro" id="IPR058625">
    <property type="entry name" value="MdtA-like_BSH"/>
</dbReference>
<feature type="domain" description="Multidrug resistance protein MdtA-like alpha-helical hairpin" evidence="3">
    <location>
        <begin position="160"/>
        <end position="240"/>
    </location>
</feature>
<sequence>MASTVTQLVQEEPGAAAEAAQASKKGRRGFLVFGVLVAVLLLGIGGYRVATRGEETTDAAQVEADVVPLATRVSGPVLRVRVVDNALVHKGDVLVEIDPRDYAARVKQAEAEVESAQAQAQVADAQATVAEAGAKGGFSSARALVTSSSAGVSSAEAQVSVARAALARAEADAHRTTLDLERTQQLMDAKAVSQKSFDDAKSANEAAQAALQGARAQLSAAEEGRRVAQSRVAEAQGQLDQSAPIDAKIAAARASAALAHARVKSAEAQLEQARLQLDYTRIVAPADGQVSRLSIHEGQLLSAGQMLGEFVPPRTYVVANFKETQVGHMHAGQRVTVRLDAFEGEALEGTVESLSGGTGSRFSLLPPDNASGNFVKVVQRIPVRIAWTHPPQSLELRAGLSAEVTVHTQP</sequence>
<accession>A0A250IJW9</accession>
<evidence type="ECO:0000313" key="6">
    <source>
        <dbReference type="EMBL" id="ATB32065.1"/>
    </source>
</evidence>
<evidence type="ECO:0000259" key="4">
    <source>
        <dbReference type="Pfam" id="PF25917"/>
    </source>
</evidence>
<dbReference type="RefSeq" id="WP_095980310.1">
    <property type="nucleotide sequence ID" value="NZ_CP022163.1"/>
</dbReference>
<evidence type="ECO:0000256" key="1">
    <source>
        <dbReference type="SAM" id="Coils"/>
    </source>
</evidence>
<dbReference type="Gene3D" id="2.40.30.170">
    <property type="match status" value="1"/>
</dbReference>
<feature type="domain" description="p-hydroxybenzoic acid efflux pump subunit AaeA-like beta-barrel" evidence="5">
    <location>
        <begin position="316"/>
        <end position="407"/>
    </location>
</feature>
<dbReference type="GO" id="GO:0055085">
    <property type="term" value="P:transmembrane transport"/>
    <property type="evidence" value="ECO:0007669"/>
    <property type="project" value="InterPro"/>
</dbReference>
<dbReference type="Pfam" id="PF25917">
    <property type="entry name" value="BSH_RND"/>
    <property type="match status" value="1"/>
</dbReference>
<dbReference type="InterPro" id="IPR050739">
    <property type="entry name" value="MFP"/>
</dbReference>
<dbReference type="InterPro" id="IPR058624">
    <property type="entry name" value="MdtA-like_HH"/>
</dbReference>
<dbReference type="PANTHER" id="PTHR30386:SF24">
    <property type="entry name" value="MULTIDRUG RESISTANCE EFFLUX PUMP"/>
    <property type="match status" value="1"/>
</dbReference>
<dbReference type="Gene3D" id="2.40.50.100">
    <property type="match status" value="1"/>
</dbReference>
<dbReference type="PANTHER" id="PTHR30386">
    <property type="entry name" value="MEMBRANE FUSION SUBUNIT OF EMRAB-TOLC MULTIDRUG EFFLUX PUMP"/>
    <property type="match status" value="1"/>
</dbReference>
<dbReference type="Pfam" id="PF25963">
    <property type="entry name" value="Beta-barrel_AAEA"/>
    <property type="match status" value="1"/>
</dbReference>